<dbReference type="InterPro" id="IPR010982">
    <property type="entry name" value="Lambda_DNA-bd_dom_sf"/>
</dbReference>
<dbReference type="SUPFAM" id="SSF47413">
    <property type="entry name" value="lambda repressor-like DNA-binding domains"/>
    <property type="match status" value="1"/>
</dbReference>
<comment type="caution">
    <text evidence="2">The sequence shown here is derived from an EMBL/GenBank/DDBJ whole genome shotgun (WGS) entry which is preliminary data.</text>
</comment>
<feature type="domain" description="HTH cro/C1-type" evidence="1">
    <location>
        <begin position="30"/>
        <end position="66"/>
    </location>
</feature>
<dbReference type="RefSeq" id="WP_012295665.1">
    <property type="nucleotide sequence ID" value="NZ_JANTOO010000018.1"/>
</dbReference>
<accession>A0ABT2DSX6</accession>
<sequence length="82" mass="9063">MFEFELKNNNDTKLQIALKGETLRSFSSCIGVSHAFLSQVLNKRRKPSAIVAGKIAKGLGKEIDEIFLVRLVDSNRKSGAVK</sequence>
<dbReference type="Gene3D" id="1.10.260.40">
    <property type="entry name" value="lambda repressor-like DNA-binding domains"/>
    <property type="match status" value="1"/>
</dbReference>
<keyword evidence="3" id="KW-1185">Reference proteome</keyword>
<name>A0ABT2DSX6_9BACI</name>
<reference evidence="2 3" key="1">
    <citation type="submission" date="2022-08" db="EMBL/GenBank/DDBJ databases">
        <title>Lysinibacillus sequencing.</title>
        <authorList>
            <person name="Dunlap C."/>
        </authorList>
    </citation>
    <scope>NUCLEOTIDE SEQUENCE [LARGE SCALE GENOMIC DNA]</scope>
    <source>
        <strain evidence="2 3">PB211</strain>
    </source>
</reference>
<dbReference type="CDD" id="cd00093">
    <property type="entry name" value="HTH_XRE"/>
    <property type="match status" value="1"/>
</dbReference>
<gene>
    <name evidence="2" type="ORF">NXZ79_17855</name>
</gene>
<organism evidence="2 3">
    <name type="scientific">Lysinibacillus pinottii</name>
    <dbReference type="NCBI Taxonomy" id="2973932"/>
    <lineage>
        <taxon>Bacteria</taxon>
        <taxon>Bacillati</taxon>
        <taxon>Bacillota</taxon>
        <taxon>Bacilli</taxon>
        <taxon>Bacillales</taxon>
        <taxon>Bacillaceae</taxon>
        <taxon>Lysinibacillus</taxon>
    </lineage>
</organism>
<dbReference type="Pfam" id="PF01381">
    <property type="entry name" value="HTH_3"/>
    <property type="match status" value="1"/>
</dbReference>
<protein>
    <submittedName>
        <fullName evidence="2">Helix-turn-helix transcriptional regulator</fullName>
    </submittedName>
</protein>
<evidence type="ECO:0000259" key="1">
    <source>
        <dbReference type="PROSITE" id="PS50943"/>
    </source>
</evidence>
<proteinExistence type="predicted"/>
<evidence type="ECO:0000313" key="2">
    <source>
        <dbReference type="EMBL" id="MCS1397876.1"/>
    </source>
</evidence>
<evidence type="ECO:0000313" key="3">
    <source>
        <dbReference type="Proteomes" id="UP001525021"/>
    </source>
</evidence>
<dbReference type="PROSITE" id="PS50943">
    <property type="entry name" value="HTH_CROC1"/>
    <property type="match status" value="1"/>
</dbReference>
<dbReference type="EMBL" id="JANTOO010000018">
    <property type="protein sequence ID" value="MCS1397876.1"/>
    <property type="molecule type" value="Genomic_DNA"/>
</dbReference>
<dbReference type="SMART" id="SM00530">
    <property type="entry name" value="HTH_XRE"/>
    <property type="match status" value="1"/>
</dbReference>
<dbReference type="InterPro" id="IPR001387">
    <property type="entry name" value="Cro/C1-type_HTH"/>
</dbReference>
<dbReference type="Proteomes" id="UP001525021">
    <property type="component" value="Unassembled WGS sequence"/>
</dbReference>